<dbReference type="GeneID" id="80802005"/>
<reference evidence="2" key="1">
    <citation type="submission" date="2017-09" db="EMBL/GenBank/DDBJ databases">
        <title>FDA dAtabase for Regulatory Grade micrObial Sequences (FDA-ARGOS): Supporting development and validation of Infectious Disease Dx tests.</title>
        <authorList>
            <person name="Minogue T."/>
            <person name="Wolcott M."/>
            <person name="Wasieloski L."/>
            <person name="Aguilar W."/>
            <person name="Moore D."/>
            <person name="Tallon L."/>
            <person name="Sadzewicz L."/>
            <person name="Ott S."/>
            <person name="Zhao X."/>
            <person name="Nagaraj S."/>
            <person name="Vavikolanu K."/>
            <person name="Aluvathingal J."/>
            <person name="Nadendla S."/>
            <person name="Sichtig H."/>
        </authorList>
    </citation>
    <scope>NUCLEOTIDE SEQUENCE [LARGE SCALE GENOMIC DNA]</scope>
    <source>
        <strain evidence="2">FDAARGOS_394</strain>
    </source>
</reference>
<dbReference type="Pfam" id="PF24716">
    <property type="entry name" value="WapI"/>
    <property type="match status" value="1"/>
</dbReference>
<dbReference type="InterPro" id="IPR056510">
    <property type="entry name" value="WapI"/>
</dbReference>
<name>A0A2A7UWY7_COMTR</name>
<sequence length="141" mass="15516">MSVLKFDNSGSYFEMSVAIADDPLVQNCGDAYITIDALSDGFKGHNDLWVLGEAFSAFCAALISLEHSLKGEATLESISPNELKLRIFSVNNRGHLAVEGSTGYWSQSQEGSFWHSVSFGFSFEPQQLTKAISAPWMRIKD</sequence>
<evidence type="ECO:0000313" key="2">
    <source>
        <dbReference type="Proteomes" id="UP000220246"/>
    </source>
</evidence>
<dbReference type="Proteomes" id="UP000220246">
    <property type="component" value="Unassembled WGS sequence"/>
</dbReference>
<protein>
    <submittedName>
        <fullName evidence="1">Uncharacterized protein</fullName>
    </submittedName>
</protein>
<accession>A0A2A7UWY7</accession>
<dbReference type="OrthoDB" id="7061826at2"/>
<dbReference type="AlphaFoldDB" id="A0A2A7UWY7"/>
<dbReference type="EMBL" id="PDEA01000001">
    <property type="protein sequence ID" value="PEH89802.1"/>
    <property type="molecule type" value="Genomic_DNA"/>
</dbReference>
<gene>
    <name evidence="1" type="ORF">CRM82_15385</name>
</gene>
<organism evidence="1 2">
    <name type="scientific">Comamonas terrigena</name>
    <dbReference type="NCBI Taxonomy" id="32013"/>
    <lineage>
        <taxon>Bacteria</taxon>
        <taxon>Pseudomonadati</taxon>
        <taxon>Pseudomonadota</taxon>
        <taxon>Betaproteobacteria</taxon>
        <taxon>Burkholderiales</taxon>
        <taxon>Comamonadaceae</taxon>
        <taxon>Comamonas</taxon>
    </lineage>
</organism>
<evidence type="ECO:0000313" key="1">
    <source>
        <dbReference type="EMBL" id="PEH89802.1"/>
    </source>
</evidence>
<proteinExistence type="predicted"/>
<dbReference type="RefSeq" id="WP_066533002.1">
    <property type="nucleotide sequence ID" value="NZ_PDEA01000001.1"/>
</dbReference>
<keyword evidence="2" id="KW-1185">Reference proteome</keyword>
<comment type="caution">
    <text evidence="1">The sequence shown here is derived from an EMBL/GenBank/DDBJ whole genome shotgun (WGS) entry which is preliminary data.</text>
</comment>